<sequence>VLSIPFILLMNQMSLISQRFPPDSDGTPLLVVMHYVAFVQVLLCFIGLVLLAHFYGARVGITINRKEAPSHYILNEATARLIYLVLTSLFTLVIAVGTLYFGSWNLWEPTDI</sequence>
<proteinExistence type="predicted"/>
<keyword evidence="1" id="KW-1133">Transmembrane helix</keyword>
<organism evidence="2 3">
    <name type="scientific">Pristionchus mayeri</name>
    <dbReference type="NCBI Taxonomy" id="1317129"/>
    <lineage>
        <taxon>Eukaryota</taxon>
        <taxon>Metazoa</taxon>
        <taxon>Ecdysozoa</taxon>
        <taxon>Nematoda</taxon>
        <taxon>Chromadorea</taxon>
        <taxon>Rhabditida</taxon>
        <taxon>Rhabditina</taxon>
        <taxon>Diplogasteromorpha</taxon>
        <taxon>Diplogasteroidea</taxon>
        <taxon>Neodiplogasteridae</taxon>
        <taxon>Pristionchus</taxon>
    </lineage>
</organism>
<feature type="transmembrane region" description="Helical" evidence="1">
    <location>
        <begin position="32"/>
        <end position="56"/>
    </location>
</feature>
<feature type="transmembrane region" description="Helical" evidence="1">
    <location>
        <begin position="81"/>
        <end position="102"/>
    </location>
</feature>
<reference evidence="3" key="1">
    <citation type="submission" date="2022-10" db="EMBL/GenBank/DDBJ databases">
        <title>Genome assembly of Pristionchus species.</title>
        <authorList>
            <person name="Yoshida K."/>
            <person name="Sommer R.J."/>
        </authorList>
    </citation>
    <scope>NUCLEOTIDE SEQUENCE [LARGE SCALE GENOMIC DNA]</scope>
    <source>
        <strain evidence="3">RS5460</strain>
    </source>
</reference>
<dbReference type="AlphaFoldDB" id="A0AAN5IBT0"/>
<dbReference type="EMBL" id="BTRK01000006">
    <property type="protein sequence ID" value="GMR60343.1"/>
    <property type="molecule type" value="Genomic_DNA"/>
</dbReference>
<keyword evidence="3" id="KW-1185">Reference proteome</keyword>
<feature type="non-terminal residue" evidence="2">
    <location>
        <position position="1"/>
    </location>
</feature>
<evidence type="ECO:0000313" key="2">
    <source>
        <dbReference type="EMBL" id="GMR60343.1"/>
    </source>
</evidence>
<comment type="caution">
    <text evidence="2">The sequence shown here is derived from an EMBL/GenBank/DDBJ whole genome shotgun (WGS) entry which is preliminary data.</text>
</comment>
<protein>
    <submittedName>
        <fullName evidence="2">Uncharacterized protein</fullName>
    </submittedName>
</protein>
<keyword evidence="1" id="KW-0812">Transmembrane</keyword>
<accession>A0AAN5IBT0</accession>
<dbReference type="Proteomes" id="UP001328107">
    <property type="component" value="Unassembled WGS sequence"/>
</dbReference>
<name>A0AAN5IBT0_9BILA</name>
<gene>
    <name evidence="2" type="ORF">PMAYCL1PPCAC_30538</name>
</gene>
<keyword evidence="1" id="KW-0472">Membrane</keyword>
<evidence type="ECO:0000256" key="1">
    <source>
        <dbReference type="SAM" id="Phobius"/>
    </source>
</evidence>
<evidence type="ECO:0000313" key="3">
    <source>
        <dbReference type="Proteomes" id="UP001328107"/>
    </source>
</evidence>